<sequence>MTPASVWYMLVSVCAGTKEAQERGIGRDRYASQTLWLDFKTDFDADIADTAGLTMDRPLWTRPFSGRPWHVIKRSRLFVAVL</sequence>
<protein>
    <submittedName>
        <fullName evidence="1">Uncharacterized protein</fullName>
    </submittedName>
</protein>
<accession>A0A9P4MY76</accession>
<evidence type="ECO:0000313" key="2">
    <source>
        <dbReference type="Proteomes" id="UP000800093"/>
    </source>
</evidence>
<proteinExistence type="predicted"/>
<dbReference type="EMBL" id="ML986644">
    <property type="protein sequence ID" value="KAF2262170.1"/>
    <property type="molecule type" value="Genomic_DNA"/>
</dbReference>
<name>A0A9P4MY76_9PLEO</name>
<dbReference type="Proteomes" id="UP000800093">
    <property type="component" value="Unassembled WGS sequence"/>
</dbReference>
<organism evidence="1 2">
    <name type="scientific">Lojkania enalia</name>
    <dbReference type="NCBI Taxonomy" id="147567"/>
    <lineage>
        <taxon>Eukaryota</taxon>
        <taxon>Fungi</taxon>
        <taxon>Dikarya</taxon>
        <taxon>Ascomycota</taxon>
        <taxon>Pezizomycotina</taxon>
        <taxon>Dothideomycetes</taxon>
        <taxon>Pleosporomycetidae</taxon>
        <taxon>Pleosporales</taxon>
        <taxon>Pleosporales incertae sedis</taxon>
        <taxon>Lojkania</taxon>
    </lineage>
</organism>
<reference evidence="2" key="1">
    <citation type="journal article" date="2020" name="Stud. Mycol.">
        <title>101 Dothideomycetes genomes: A test case for predicting lifestyles and emergence of pathogens.</title>
        <authorList>
            <person name="Haridas S."/>
            <person name="Albert R."/>
            <person name="Binder M."/>
            <person name="Bloem J."/>
            <person name="LaButti K."/>
            <person name="Salamov A."/>
            <person name="Andreopoulos B."/>
            <person name="Baker S."/>
            <person name="Barry K."/>
            <person name="Bills G."/>
            <person name="Bluhm B."/>
            <person name="Cannon C."/>
            <person name="Castanera R."/>
            <person name="Culley D."/>
            <person name="Daum C."/>
            <person name="Ezra D."/>
            <person name="Gonzalez J."/>
            <person name="Henrissat B."/>
            <person name="Kuo A."/>
            <person name="Liang C."/>
            <person name="Lipzen A."/>
            <person name="Lutzoni F."/>
            <person name="Magnuson J."/>
            <person name="Mondo S."/>
            <person name="Nolan M."/>
            <person name="Ohm R."/>
            <person name="Pangilinan J."/>
            <person name="Park H.-J."/>
            <person name="Ramirez L."/>
            <person name="Alfaro M."/>
            <person name="Sun H."/>
            <person name="Tritt A."/>
            <person name="Yoshinaga Y."/>
            <person name="Zwiers L.-H."/>
            <person name="Turgeon B."/>
            <person name="Goodwin S."/>
            <person name="Spatafora J."/>
            <person name="Crous P."/>
            <person name="Grigoriev I."/>
        </authorList>
    </citation>
    <scope>NUCLEOTIDE SEQUENCE [LARGE SCALE GENOMIC DNA]</scope>
    <source>
        <strain evidence="2">CBS 304.66</strain>
    </source>
</reference>
<gene>
    <name evidence="1" type="ORF">CC78DRAFT_535054</name>
</gene>
<dbReference type="AlphaFoldDB" id="A0A9P4MY76"/>
<comment type="caution">
    <text evidence="1">The sequence shown here is derived from an EMBL/GenBank/DDBJ whole genome shotgun (WGS) entry which is preliminary data.</text>
</comment>
<keyword evidence="2" id="KW-1185">Reference proteome</keyword>
<evidence type="ECO:0000313" key="1">
    <source>
        <dbReference type="EMBL" id="KAF2262170.1"/>
    </source>
</evidence>